<comment type="caution">
    <text evidence="1">The sequence shown here is derived from an EMBL/GenBank/DDBJ whole genome shotgun (WGS) entry which is preliminary data.</text>
</comment>
<gene>
    <name evidence="1" type="ORF">LRP49_01505</name>
</gene>
<proteinExistence type="predicted"/>
<sequence length="103" mass="11790">MSEWLDKEVTGFDIAVMTKRTVGNLGTEYEKSGKGKEWHACRSVHLEGFNDSRVLSLDHIWRQLLENKQTQFSGVVLALETIVKLGDTMQLETPYDVEINITY</sequence>
<organism evidence="1 2">
    <name type="scientific">Enterovibrio qingdaonensis</name>
    <dbReference type="NCBI Taxonomy" id="2899818"/>
    <lineage>
        <taxon>Bacteria</taxon>
        <taxon>Pseudomonadati</taxon>
        <taxon>Pseudomonadota</taxon>
        <taxon>Gammaproteobacteria</taxon>
        <taxon>Vibrionales</taxon>
        <taxon>Vibrionaceae</taxon>
        <taxon>Enterovibrio</taxon>
    </lineage>
</organism>
<keyword evidence="2" id="KW-1185">Reference proteome</keyword>
<dbReference type="EMBL" id="JAJUBB010000001">
    <property type="protein sequence ID" value="MDD1779860.1"/>
    <property type="molecule type" value="Genomic_DNA"/>
</dbReference>
<accession>A0ABT5QFV1</accession>
<reference evidence="1" key="1">
    <citation type="submission" date="2021-12" db="EMBL/GenBank/DDBJ databases">
        <title>Enterovibrio ZSDZ35 sp. nov. and Enterovibrio ZSDZ42 sp. nov., isolated from coastal seawater in Qingdao.</title>
        <authorList>
            <person name="Zhang P."/>
        </authorList>
    </citation>
    <scope>NUCLEOTIDE SEQUENCE</scope>
    <source>
        <strain evidence="1">ZSDZ35</strain>
    </source>
</reference>
<name>A0ABT5QFV1_9GAMM</name>
<evidence type="ECO:0000313" key="1">
    <source>
        <dbReference type="EMBL" id="MDD1779860.1"/>
    </source>
</evidence>
<dbReference type="Proteomes" id="UP001149821">
    <property type="component" value="Unassembled WGS sequence"/>
</dbReference>
<evidence type="ECO:0000313" key="2">
    <source>
        <dbReference type="Proteomes" id="UP001149821"/>
    </source>
</evidence>
<protein>
    <submittedName>
        <fullName evidence="1">Uncharacterized protein</fullName>
    </submittedName>
</protein>
<dbReference type="RefSeq" id="WP_274139694.1">
    <property type="nucleotide sequence ID" value="NZ_JAJUBB010000001.1"/>
</dbReference>